<keyword evidence="2" id="KW-1185">Reference proteome</keyword>
<accession>A0ABD1WF49</accession>
<protein>
    <submittedName>
        <fullName evidence="1">Uncharacterized protein</fullName>
    </submittedName>
</protein>
<reference evidence="2" key="1">
    <citation type="submission" date="2024-07" db="EMBL/GenBank/DDBJ databases">
        <title>Two chromosome-level genome assemblies of Korean endemic species Abeliophyllum distichum and Forsythia ovata (Oleaceae).</title>
        <authorList>
            <person name="Jang H."/>
        </authorList>
    </citation>
    <scope>NUCLEOTIDE SEQUENCE [LARGE SCALE GENOMIC DNA]</scope>
</reference>
<name>A0ABD1WF49_9LAMI</name>
<sequence length="102" mass="11644">MLASCPQNVVPQFGENRIWFCLIVTSNRRGKTNIGEIIQHIREFVKEVKHVKKYRRKNCGNTCSTPASGASGKLMDHQDNMAVQLLKFAIEKPDQRFLGLKK</sequence>
<dbReference type="Proteomes" id="UP001604277">
    <property type="component" value="Unassembled WGS sequence"/>
</dbReference>
<dbReference type="AlphaFoldDB" id="A0ABD1WF49"/>
<evidence type="ECO:0000313" key="1">
    <source>
        <dbReference type="EMBL" id="KAL2548166.1"/>
    </source>
</evidence>
<dbReference type="EMBL" id="JBFOLJ010000003">
    <property type="protein sequence ID" value="KAL2548166.1"/>
    <property type="molecule type" value="Genomic_DNA"/>
</dbReference>
<gene>
    <name evidence="1" type="ORF">Fot_09696</name>
</gene>
<comment type="caution">
    <text evidence="1">The sequence shown here is derived from an EMBL/GenBank/DDBJ whole genome shotgun (WGS) entry which is preliminary data.</text>
</comment>
<organism evidence="1 2">
    <name type="scientific">Forsythia ovata</name>
    <dbReference type="NCBI Taxonomy" id="205694"/>
    <lineage>
        <taxon>Eukaryota</taxon>
        <taxon>Viridiplantae</taxon>
        <taxon>Streptophyta</taxon>
        <taxon>Embryophyta</taxon>
        <taxon>Tracheophyta</taxon>
        <taxon>Spermatophyta</taxon>
        <taxon>Magnoliopsida</taxon>
        <taxon>eudicotyledons</taxon>
        <taxon>Gunneridae</taxon>
        <taxon>Pentapetalae</taxon>
        <taxon>asterids</taxon>
        <taxon>lamiids</taxon>
        <taxon>Lamiales</taxon>
        <taxon>Oleaceae</taxon>
        <taxon>Forsythieae</taxon>
        <taxon>Forsythia</taxon>
    </lineage>
</organism>
<evidence type="ECO:0000313" key="2">
    <source>
        <dbReference type="Proteomes" id="UP001604277"/>
    </source>
</evidence>
<proteinExistence type="predicted"/>